<accession>A0ABN9XVW5</accession>
<evidence type="ECO:0000256" key="1">
    <source>
        <dbReference type="ARBA" id="ARBA00023125"/>
    </source>
</evidence>
<evidence type="ECO:0000313" key="5">
    <source>
        <dbReference type="Proteomes" id="UP001189429"/>
    </source>
</evidence>
<evidence type="ECO:0008006" key="6">
    <source>
        <dbReference type="Google" id="ProtNLM"/>
    </source>
</evidence>
<evidence type="ECO:0000259" key="3">
    <source>
        <dbReference type="Pfam" id="PF16900"/>
    </source>
</evidence>
<dbReference type="InterPro" id="IPR031657">
    <property type="entry name" value="REPA_OB_2"/>
</dbReference>
<dbReference type="InterPro" id="IPR013955">
    <property type="entry name" value="Rep_factor-A_C"/>
</dbReference>
<dbReference type="PANTHER" id="PTHR47165">
    <property type="entry name" value="OS03G0429900 PROTEIN"/>
    <property type="match status" value="1"/>
</dbReference>
<dbReference type="CDD" id="cd04474">
    <property type="entry name" value="RPA1_DBD_A"/>
    <property type="match status" value="1"/>
</dbReference>
<name>A0ABN9XVW5_9DINO</name>
<dbReference type="EMBL" id="CAUYUJ010021378">
    <property type="protein sequence ID" value="CAK0904237.1"/>
    <property type="molecule type" value="Genomic_DNA"/>
</dbReference>
<feature type="domain" description="Replication protein A OB" evidence="3">
    <location>
        <begin position="133"/>
        <end position="227"/>
    </location>
</feature>
<keyword evidence="5" id="KW-1185">Reference proteome</keyword>
<gene>
    <name evidence="4" type="ORF">PCOR1329_LOCUS80336</name>
</gene>
<keyword evidence="1" id="KW-0238">DNA-binding</keyword>
<dbReference type="SUPFAM" id="SSF50249">
    <property type="entry name" value="Nucleic acid-binding proteins"/>
    <property type="match status" value="3"/>
</dbReference>
<organism evidence="4 5">
    <name type="scientific">Prorocentrum cordatum</name>
    <dbReference type="NCBI Taxonomy" id="2364126"/>
    <lineage>
        <taxon>Eukaryota</taxon>
        <taxon>Sar</taxon>
        <taxon>Alveolata</taxon>
        <taxon>Dinophyceae</taxon>
        <taxon>Prorocentrales</taxon>
        <taxon>Prorocentraceae</taxon>
        <taxon>Prorocentrum</taxon>
    </lineage>
</organism>
<dbReference type="Gene3D" id="2.40.50.140">
    <property type="entry name" value="Nucleic acid-binding proteins"/>
    <property type="match status" value="3"/>
</dbReference>
<comment type="caution">
    <text evidence="4">The sequence shown here is derived from an EMBL/GenBank/DDBJ whole genome shotgun (WGS) entry which is preliminary data.</text>
</comment>
<dbReference type="CDD" id="cd04475">
    <property type="entry name" value="RPA1_DBD_B"/>
    <property type="match status" value="1"/>
</dbReference>
<dbReference type="InterPro" id="IPR012340">
    <property type="entry name" value="NA-bd_OB-fold"/>
</dbReference>
<reference evidence="4" key="1">
    <citation type="submission" date="2023-10" db="EMBL/GenBank/DDBJ databases">
        <authorList>
            <person name="Chen Y."/>
            <person name="Shah S."/>
            <person name="Dougan E. K."/>
            <person name="Thang M."/>
            <person name="Chan C."/>
        </authorList>
    </citation>
    <scope>NUCLEOTIDE SEQUENCE [LARGE SCALE GENOMIC DNA]</scope>
</reference>
<dbReference type="Pfam" id="PF16900">
    <property type="entry name" value="REPA_OB_2"/>
    <property type="match status" value="1"/>
</dbReference>
<evidence type="ECO:0000313" key="4">
    <source>
        <dbReference type="EMBL" id="CAK0904237.1"/>
    </source>
</evidence>
<dbReference type="PANTHER" id="PTHR47165:SF4">
    <property type="entry name" value="OS03G0429900 PROTEIN"/>
    <property type="match status" value="1"/>
</dbReference>
<sequence>MAAMQGSFFPISELSTYNSKWTIRARVTSKAQIRTFRKGNGEGKVFHVELLDAEGGEIRASFFNDAVDQFHTKLDKGKCFTFSGGSLRVANKQFNTCNHRYEITFDKGARIEEVEEVAQIGKHVFKLTDLRAIQSRVTPFTADLCGVVSGFQPMLAFTSKDGKELVKCEVTLTDDTATSIAVTIWGERAKQPDTTFADHPAVVMKGVAVKVWNGGRSGSLLEGGDLIFDAALPEVQKMKQWWSEGGSSKEIKTLSVSGPGGRGPSGTPVEDLGDMRRHAEQVLGDQGKVFTVVARLAQVQMRKQGEAQPMFYMGCQEPKEGSGLPCNRRVDESGFCAACNRAGRAAPRLNLRCKFADFADSPWLTTFHEAAQKVVGLSAEQVKAFEVGEGREALESAIRRAYMQEPVQLTVRARYESYNGEPRTNVTCIDARPVALGERGRALLQEIGQMIAVK</sequence>
<proteinExistence type="predicted"/>
<evidence type="ECO:0000259" key="2">
    <source>
        <dbReference type="Pfam" id="PF08646"/>
    </source>
</evidence>
<dbReference type="Pfam" id="PF08646">
    <property type="entry name" value="Rep_fac-A_C"/>
    <property type="match status" value="1"/>
</dbReference>
<protein>
    <recommendedName>
        <fullName evidence="6">Replication protein A subunit</fullName>
    </recommendedName>
</protein>
<dbReference type="Proteomes" id="UP001189429">
    <property type="component" value="Unassembled WGS sequence"/>
</dbReference>
<feature type="domain" description="Replication factor A C-terminal" evidence="2">
    <location>
        <begin position="307"/>
        <end position="438"/>
    </location>
</feature>